<accession>E6SGD4</accession>
<name>E6SGD4_THEM7</name>
<comment type="subcellular location">
    <subcellularLocation>
        <location evidence="1">Membrane</location>
        <topology evidence="1">Multi-pass membrane protein</topology>
    </subcellularLocation>
</comment>
<feature type="transmembrane region" description="Helical" evidence="7">
    <location>
        <begin position="155"/>
        <end position="173"/>
    </location>
</feature>
<dbReference type="AlphaFoldDB" id="E6SGD4"/>
<sequence length="450" mass="46726">MAAERDRIIGYLPQDRPPFGALVSLGFQHVLTMFPATVLVAILTGFDVGVTLFASGLATIVAVLGSGGRIPLYYGGSFAYIAPVKAVASASWGGLQVAQVGVVATGVLNAICGWLIQRAGKARLDRVLPPAVTGSVAIVIGIALAKAAMDMAAKNWSIALITLLLTILFSVYLQGRGLLGMLPVLLGATCGYLIAAATGHVNFAPVREAPWFAIPKFQLPAFTAPGAWQAVLAIAPIAIATIPESTAHLYQISLYIDRLAEEMKRPPLRIKELIGLNLILDGLADMVHGLLGASSGTNYGENNSLMAITRNYSTAVLVAAGVIAMILGFFSKLSALVGTIPEFVTGGLAIYLFGVIGMQGIALMMSERVNLFDPRQLAIGAVILVIGLGGNAFEGGNIPIWGLHLPAIATAAVAGILLNLVFLAFDRNRAADREQGVPSGPAPAPAGGDD</sequence>
<dbReference type="Pfam" id="PF00860">
    <property type="entry name" value="Xan_ur_permease"/>
    <property type="match status" value="1"/>
</dbReference>
<dbReference type="PANTHER" id="PTHR42810">
    <property type="entry name" value="PURINE PERMEASE C1399.01C-RELATED"/>
    <property type="match status" value="1"/>
</dbReference>
<dbReference type="EMBL" id="CP002344">
    <property type="protein sequence ID" value="ADU51586.1"/>
    <property type="molecule type" value="Genomic_DNA"/>
</dbReference>
<dbReference type="eggNOG" id="COG2233">
    <property type="taxonomic scope" value="Bacteria"/>
</dbReference>
<feature type="transmembrane region" description="Helical" evidence="7">
    <location>
        <begin position="48"/>
        <end position="65"/>
    </location>
</feature>
<evidence type="ECO:0000256" key="2">
    <source>
        <dbReference type="ARBA" id="ARBA00008821"/>
    </source>
</evidence>
<organism evidence="8 9">
    <name type="scientific">Thermaerobacter marianensis (strain ATCC 700841 / DSM 12885 / JCM 10246 / 7p75a)</name>
    <dbReference type="NCBI Taxonomy" id="644966"/>
    <lineage>
        <taxon>Bacteria</taxon>
        <taxon>Bacillati</taxon>
        <taxon>Bacillota</taxon>
        <taxon>Clostridia</taxon>
        <taxon>Eubacteriales</taxon>
        <taxon>Clostridiales Family XVII. Incertae Sedis</taxon>
        <taxon>Thermaerobacter</taxon>
    </lineage>
</organism>
<keyword evidence="3" id="KW-0813">Transport</keyword>
<dbReference type="OrthoDB" id="9779092at2"/>
<feature type="transmembrane region" description="Helical" evidence="7">
    <location>
        <begin position="221"/>
        <end position="242"/>
    </location>
</feature>
<evidence type="ECO:0000256" key="5">
    <source>
        <dbReference type="ARBA" id="ARBA00022989"/>
    </source>
</evidence>
<feature type="transmembrane region" description="Helical" evidence="7">
    <location>
        <begin position="405"/>
        <end position="425"/>
    </location>
</feature>
<evidence type="ECO:0000256" key="3">
    <source>
        <dbReference type="ARBA" id="ARBA00022448"/>
    </source>
</evidence>
<keyword evidence="4 7" id="KW-0812">Transmembrane</keyword>
<dbReference type="RefSeq" id="WP_013495890.1">
    <property type="nucleotide sequence ID" value="NC_014831.1"/>
</dbReference>
<gene>
    <name evidence="8" type="ordered locus">Tmar_1473</name>
</gene>
<keyword evidence="6 7" id="KW-0472">Membrane</keyword>
<dbReference type="KEGG" id="tmr:Tmar_1473"/>
<dbReference type="GO" id="GO:0042907">
    <property type="term" value="F:xanthine transmembrane transporter activity"/>
    <property type="evidence" value="ECO:0007669"/>
    <property type="project" value="TreeGrafter"/>
</dbReference>
<dbReference type="HOGENOM" id="CLU_017959_1_2_9"/>
<evidence type="ECO:0000256" key="1">
    <source>
        <dbReference type="ARBA" id="ARBA00004141"/>
    </source>
</evidence>
<dbReference type="PANTHER" id="PTHR42810:SF4">
    <property type="entry name" value="URIC ACID TRANSPORTER UACT"/>
    <property type="match status" value="1"/>
</dbReference>
<feature type="transmembrane region" description="Helical" evidence="7">
    <location>
        <begin position="98"/>
        <end position="116"/>
    </location>
</feature>
<evidence type="ECO:0000256" key="4">
    <source>
        <dbReference type="ARBA" id="ARBA00022692"/>
    </source>
</evidence>
<dbReference type="STRING" id="644966.Tmar_1473"/>
<dbReference type="GO" id="GO:0005886">
    <property type="term" value="C:plasma membrane"/>
    <property type="evidence" value="ECO:0007669"/>
    <property type="project" value="TreeGrafter"/>
</dbReference>
<feature type="transmembrane region" description="Helical" evidence="7">
    <location>
        <begin position="180"/>
        <end position="201"/>
    </location>
</feature>
<reference evidence="9" key="2">
    <citation type="journal article" date="2010" name="Stand. Genomic Sci.">
        <title>Complete genome sequence of Thermaerobacter marianensis type strain (7p75aT).</title>
        <authorList>
            <person name="Han C."/>
            <person name="Gu W."/>
            <person name="Zhang X."/>
            <person name="Lapidus A."/>
            <person name="Nolan M."/>
            <person name="Copeland A."/>
            <person name="Lucas S."/>
            <person name="Glavina Del Rio T."/>
            <person name="Tice H."/>
            <person name="Cheng J."/>
            <person name="Tapia R."/>
            <person name="Goodwin L."/>
            <person name="Pitluck S."/>
            <person name="Pagani I."/>
            <person name="Ivanova N."/>
            <person name="Mavromatis K."/>
            <person name="Mikhailova N."/>
            <person name="Pati A."/>
            <person name="Chen A."/>
            <person name="Palaniappan K."/>
            <person name="Land M."/>
            <person name="Hauser L."/>
            <person name="Chang Y."/>
            <person name="Jeffries C."/>
            <person name="Schneider S."/>
            <person name="Rohde M."/>
            <person name="Goker M."/>
            <person name="Pukall R."/>
            <person name="Woyke T."/>
            <person name="Bristow J."/>
            <person name="Eisen J."/>
            <person name="Markowitz V."/>
            <person name="Hugenholtz P."/>
            <person name="Kyrpides N."/>
            <person name="Klenk H."/>
            <person name="Detter J."/>
        </authorList>
    </citation>
    <scope>NUCLEOTIDE SEQUENCE [LARGE SCALE GENOMIC DNA]</scope>
    <source>
        <strain evidence="9">ATCC 700841 / DSM 12885 / JCM 10246 / 7p75a</strain>
    </source>
</reference>
<evidence type="ECO:0000313" key="8">
    <source>
        <dbReference type="EMBL" id="ADU51586.1"/>
    </source>
</evidence>
<proteinExistence type="inferred from homology"/>
<keyword evidence="5 7" id="KW-1133">Transmembrane helix</keyword>
<reference evidence="8 9" key="1">
    <citation type="journal article" date="2010" name="Stand. Genomic Sci.">
        <title>Complete genome sequence of Thermaerobacter marianensis type strain (7p75a).</title>
        <authorList>
            <person name="Han C."/>
            <person name="Gu W."/>
            <person name="Zhang X."/>
            <person name="Lapidus A."/>
            <person name="Nolan M."/>
            <person name="Copeland A."/>
            <person name="Lucas S."/>
            <person name="Del Rio T.G."/>
            <person name="Tice H."/>
            <person name="Cheng J.F."/>
            <person name="Tapia R."/>
            <person name="Goodwin L."/>
            <person name="Pitluck S."/>
            <person name="Pagani I."/>
            <person name="Ivanova N."/>
            <person name="Mavromatis K."/>
            <person name="Mikhailova N."/>
            <person name="Pati A."/>
            <person name="Chen A."/>
            <person name="Palaniappan K."/>
            <person name="Land M."/>
            <person name="Hauser L."/>
            <person name="Chang Y.J."/>
            <person name="Jeffries C.D."/>
            <person name="Schneider S."/>
            <person name="Rohde M."/>
            <person name="Goker M."/>
            <person name="Pukall R."/>
            <person name="Woyke T."/>
            <person name="Bristow J."/>
            <person name="Eisen J.A."/>
            <person name="Markowitz V."/>
            <person name="Hugenholtz P."/>
            <person name="Kyrpides N.C."/>
            <person name="Klenk H.P."/>
            <person name="Detter J.C."/>
        </authorList>
    </citation>
    <scope>NUCLEOTIDE SEQUENCE [LARGE SCALE GENOMIC DNA]</scope>
    <source>
        <strain evidence="9">ATCC 700841 / DSM 12885 / JCM 10246 / 7p75a</strain>
    </source>
</reference>
<feature type="transmembrane region" description="Helical" evidence="7">
    <location>
        <begin position="21"/>
        <end position="42"/>
    </location>
</feature>
<feature type="transmembrane region" description="Helical" evidence="7">
    <location>
        <begin position="128"/>
        <end position="149"/>
    </location>
</feature>
<evidence type="ECO:0000256" key="6">
    <source>
        <dbReference type="ARBA" id="ARBA00023136"/>
    </source>
</evidence>
<feature type="transmembrane region" description="Helical" evidence="7">
    <location>
        <begin position="72"/>
        <end position="92"/>
    </location>
</feature>
<feature type="transmembrane region" description="Helical" evidence="7">
    <location>
        <begin position="377"/>
        <end position="393"/>
    </location>
</feature>
<dbReference type="InterPro" id="IPR006043">
    <property type="entry name" value="NCS2"/>
</dbReference>
<comment type="similarity">
    <text evidence="2">Belongs to the nucleobase:cation symporter-2 (NCS2) (TC 2.A.40) family.</text>
</comment>
<feature type="transmembrane region" description="Helical" evidence="7">
    <location>
        <begin position="312"/>
        <end position="331"/>
    </location>
</feature>
<keyword evidence="9" id="KW-1185">Reference proteome</keyword>
<protein>
    <submittedName>
        <fullName evidence="8">Xanthine/uracil/vitamin C permease</fullName>
    </submittedName>
</protein>
<evidence type="ECO:0000256" key="7">
    <source>
        <dbReference type="SAM" id="Phobius"/>
    </source>
</evidence>
<evidence type="ECO:0000313" key="9">
    <source>
        <dbReference type="Proteomes" id="UP000008915"/>
    </source>
</evidence>
<dbReference type="Proteomes" id="UP000008915">
    <property type="component" value="Chromosome"/>
</dbReference>
<feature type="transmembrane region" description="Helical" evidence="7">
    <location>
        <begin position="343"/>
        <end position="365"/>
    </location>
</feature>